<proteinExistence type="predicted"/>
<accession>A0A0L7QVJ8</accession>
<protein>
    <submittedName>
        <fullName evidence="1">Uncharacterized protein</fullName>
    </submittedName>
</protein>
<name>A0A0L7QVJ8_9HYME</name>
<sequence length="52" mass="5864">MRCKVLDCQGNSPTFLASVRLAKNLRTRKGSRRGNTGNRLELLVLVHLHHVP</sequence>
<gene>
    <name evidence="1" type="ORF">WH47_05295</name>
</gene>
<organism evidence="1 2">
    <name type="scientific">Habropoda laboriosa</name>
    <dbReference type="NCBI Taxonomy" id="597456"/>
    <lineage>
        <taxon>Eukaryota</taxon>
        <taxon>Metazoa</taxon>
        <taxon>Ecdysozoa</taxon>
        <taxon>Arthropoda</taxon>
        <taxon>Hexapoda</taxon>
        <taxon>Insecta</taxon>
        <taxon>Pterygota</taxon>
        <taxon>Neoptera</taxon>
        <taxon>Endopterygota</taxon>
        <taxon>Hymenoptera</taxon>
        <taxon>Apocrita</taxon>
        <taxon>Aculeata</taxon>
        <taxon>Apoidea</taxon>
        <taxon>Anthophila</taxon>
        <taxon>Apidae</taxon>
        <taxon>Habropoda</taxon>
    </lineage>
</organism>
<evidence type="ECO:0000313" key="1">
    <source>
        <dbReference type="EMBL" id="KOC62653.1"/>
    </source>
</evidence>
<dbReference type="Proteomes" id="UP000053825">
    <property type="component" value="Unassembled WGS sequence"/>
</dbReference>
<reference evidence="1 2" key="1">
    <citation type="submission" date="2015-07" db="EMBL/GenBank/DDBJ databases">
        <title>The genome of Habropoda laboriosa.</title>
        <authorList>
            <person name="Pan H."/>
            <person name="Kapheim K."/>
        </authorList>
    </citation>
    <scope>NUCLEOTIDE SEQUENCE [LARGE SCALE GENOMIC DNA]</scope>
    <source>
        <strain evidence="1">0110345459</strain>
    </source>
</reference>
<dbReference type="EMBL" id="KQ414726">
    <property type="protein sequence ID" value="KOC62653.1"/>
    <property type="molecule type" value="Genomic_DNA"/>
</dbReference>
<evidence type="ECO:0000313" key="2">
    <source>
        <dbReference type="Proteomes" id="UP000053825"/>
    </source>
</evidence>
<keyword evidence="2" id="KW-1185">Reference proteome</keyword>
<dbReference type="AlphaFoldDB" id="A0A0L7QVJ8"/>